<keyword evidence="1" id="KW-0862">Zinc</keyword>
<dbReference type="GO" id="GO:0005975">
    <property type="term" value="P:carbohydrate metabolic process"/>
    <property type="evidence" value="ECO:0007669"/>
    <property type="project" value="InterPro"/>
</dbReference>
<protein>
    <submittedName>
        <fullName evidence="2">Lanthionine synthetase C family protein</fullName>
    </submittedName>
</protein>
<dbReference type="GO" id="GO:0031179">
    <property type="term" value="P:peptide modification"/>
    <property type="evidence" value="ECO:0007669"/>
    <property type="project" value="InterPro"/>
</dbReference>
<feature type="binding site" evidence="1">
    <location>
        <position position="362"/>
    </location>
    <ligand>
        <name>Zn(2+)</name>
        <dbReference type="ChEBI" id="CHEBI:29105"/>
    </ligand>
</feature>
<sequence>MASPQLYPNTLAPAQINKKNLENILHELRVTVSRGTHLVQEGCPPSVEWDKAGLYIGVGGIALAFLRLDRQAPSLTEPGQAPLDFGKLARERIVSHGPDIPLRPGRLSPLGSSSPVAAAVMRILAAATSGSAVSDDDITCLQEAVKLALQNGHMVTHGDQIIGCDEFIYGRAGLLWSILNLRLQSFQGDVKKRLQPVFDAVPDLVDVIIEAGRQGRKDYIKAHGEEEALPLMWSWKKFYLGAVHGITGILAVLLACQTEELNDGVSRNYLPWIADTITGSCKICVANNGHLPTRVPVHSSSHNSSPLVQICHGSPGILLLMACARRNPLVTKYWEPVWDEAIRLATERTWDEGLLSKGGSLCHGIAGNALSLLLMHDSFEYGQQSMQIAKRNYMDRTQANDTRYVEDKVSSDYFLSRALALLLHAQETPPYSTSNIYRMPDHPFSLHEGLSGILCAWADACVGIQARLRKMEMEQEGDGSVSEADLQRDPIFKELASRQLGFPAIINYRPTGLP</sequence>
<dbReference type="SUPFAM" id="SSF158745">
    <property type="entry name" value="LanC-like"/>
    <property type="match status" value="1"/>
</dbReference>
<gene>
    <name evidence="2" type="ORF">BDV29DRAFT_9090</name>
</gene>
<dbReference type="PRINTS" id="PR01950">
    <property type="entry name" value="LANCSUPER"/>
</dbReference>
<evidence type="ECO:0000256" key="1">
    <source>
        <dbReference type="PIRSR" id="PIRSR607822-1"/>
    </source>
</evidence>
<organism evidence="2 3">
    <name type="scientific">Aspergillus leporis</name>
    <dbReference type="NCBI Taxonomy" id="41062"/>
    <lineage>
        <taxon>Eukaryota</taxon>
        <taxon>Fungi</taxon>
        <taxon>Dikarya</taxon>
        <taxon>Ascomycota</taxon>
        <taxon>Pezizomycotina</taxon>
        <taxon>Eurotiomycetes</taxon>
        <taxon>Eurotiomycetidae</taxon>
        <taxon>Eurotiales</taxon>
        <taxon>Aspergillaceae</taxon>
        <taxon>Aspergillus</taxon>
        <taxon>Aspergillus subgen. Circumdati</taxon>
    </lineage>
</organism>
<keyword evidence="1" id="KW-0479">Metal-binding</keyword>
<keyword evidence="3" id="KW-1185">Reference proteome</keyword>
<proteinExistence type="predicted"/>
<evidence type="ECO:0000313" key="2">
    <source>
        <dbReference type="EMBL" id="KAB8072034.1"/>
    </source>
</evidence>
<dbReference type="SMART" id="SM01260">
    <property type="entry name" value="LANC_like"/>
    <property type="match status" value="1"/>
</dbReference>
<dbReference type="GO" id="GO:0046872">
    <property type="term" value="F:metal ion binding"/>
    <property type="evidence" value="ECO:0007669"/>
    <property type="project" value="UniProtKB-KW"/>
</dbReference>
<dbReference type="PANTHER" id="PTHR12736:SF7">
    <property type="entry name" value="LANC-LIKE PROTEIN 3"/>
    <property type="match status" value="1"/>
</dbReference>
<dbReference type="PANTHER" id="PTHR12736">
    <property type="entry name" value="LANC-LIKE PROTEIN"/>
    <property type="match status" value="1"/>
</dbReference>
<feature type="binding site" evidence="1">
    <location>
        <position position="363"/>
    </location>
    <ligand>
        <name>Zn(2+)</name>
        <dbReference type="ChEBI" id="CHEBI:29105"/>
    </ligand>
</feature>
<feature type="binding site" evidence="1">
    <location>
        <position position="311"/>
    </location>
    <ligand>
        <name>Zn(2+)</name>
        <dbReference type="ChEBI" id="CHEBI:29105"/>
    </ligand>
</feature>
<accession>A0A5N5WXS5</accession>
<dbReference type="CDD" id="cd04794">
    <property type="entry name" value="euk_LANCL"/>
    <property type="match status" value="1"/>
</dbReference>
<dbReference type="InterPro" id="IPR012341">
    <property type="entry name" value="6hp_glycosidase-like_sf"/>
</dbReference>
<dbReference type="GO" id="GO:0005886">
    <property type="term" value="C:plasma membrane"/>
    <property type="evidence" value="ECO:0007669"/>
    <property type="project" value="TreeGrafter"/>
</dbReference>
<dbReference type="Gene3D" id="1.50.10.10">
    <property type="match status" value="1"/>
</dbReference>
<dbReference type="AlphaFoldDB" id="A0A5N5WXS5"/>
<name>A0A5N5WXS5_9EURO</name>
<reference evidence="2 3" key="1">
    <citation type="submission" date="2019-04" db="EMBL/GenBank/DDBJ databases">
        <title>Friends and foes A comparative genomics study of 23 Aspergillus species from section Flavi.</title>
        <authorList>
            <consortium name="DOE Joint Genome Institute"/>
            <person name="Kjaerbolling I."/>
            <person name="Vesth T."/>
            <person name="Frisvad J.C."/>
            <person name="Nybo J.L."/>
            <person name="Theobald S."/>
            <person name="Kildgaard S."/>
            <person name="Isbrandt T."/>
            <person name="Kuo A."/>
            <person name="Sato A."/>
            <person name="Lyhne E.K."/>
            <person name="Kogle M.E."/>
            <person name="Wiebenga A."/>
            <person name="Kun R.S."/>
            <person name="Lubbers R.J."/>
            <person name="Makela M.R."/>
            <person name="Barry K."/>
            <person name="Chovatia M."/>
            <person name="Clum A."/>
            <person name="Daum C."/>
            <person name="Haridas S."/>
            <person name="He G."/>
            <person name="LaButti K."/>
            <person name="Lipzen A."/>
            <person name="Mondo S."/>
            <person name="Riley R."/>
            <person name="Salamov A."/>
            <person name="Simmons B.A."/>
            <person name="Magnuson J.K."/>
            <person name="Henrissat B."/>
            <person name="Mortensen U.H."/>
            <person name="Larsen T.O."/>
            <person name="Devries R.P."/>
            <person name="Grigoriev I.V."/>
            <person name="Machida M."/>
            <person name="Baker S.E."/>
            <person name="Andersen M.R."/>
        </authorList>
    </citation>
    <scope>NUCLEOTIDE SEQUENCE [LARGE SCALE GENOMIC DNA]</scope>
    <source>
        <strain evidence="2 3">CBS 151.66</strain>
    </source>
</reference>
<evidence type="ECO:0000313" key="3">
    <source>
        <dbReference type="Proteomes" id="UP000326565"/>
    </source>
</evidence>
<dbReference type="Proteomes" id="UP000326565">
    <property type="component" value="Unassembled WGS sequence"/>
</dbReference>
<dbReference type="InterPro" id="IPR007822">
    <property type="entry name" value="LANC-like"/>
</dbReference>
<dbReference type="Pfam" id="PF05147">
    <property type="entry name" value="LANC_like"/>
    <property type="match status" value="1"/>
</dbReference>
<dbReference type="EMBL" id="ML732257">
    <property type="protein sequence ID" value="KAB8072034.1"/>
    <property type="molecule type" value="Genomic_DNA"/>
</dbReference>
<dbReference type="OrthoDB" id="10257263at2759"/>